<dbReference type="InterPro" id="IPR016024">
    <property type="entry name" value="ARM-type_fold"/>
</dbReference>
<reference evidence="2" key="1">
    <citation type="journal article" date="2019" name="Int. J. Syst. Evol. Microbiol.">
        <title>The Global Catalogue of Microorganisms (GCM) 10K type strain sequencing project: providing services to taxonomists for standard genome sequencing and annotation.</title>
        <authorList>
            <consortium name="The Broad Institute Genomics Platform"/>
            <consortium name="The Broad Institute Genome Sequencing Center for Infectious Disease"/>
            <person name="Wu L."/>
            <person name="Ma J."/>
        </authorList>
    </citation>
    <scope>NUCLEOTIDE SEQUENCE [LARGE SCALE GENOMIC DNA]</scope>
    <source>
        <strain evidence="2">JCM 9918</strain>
    </source>
</reference>
<evidence type="ECO:0000313" key="2">
    <source>
        <dbReference type="Proteomes" id="UP001596112"/>
    </source>
</evidence>
<protein>
    <recommendedName>
        <fullName evidence="3">DNA alkylation repair protein</fullName>
    </recommendedName>
</protein>
<dbReference type="Gene3D" id="1.25.40.290">
    <property type="entry name" value="ARM repeat domains"/>
    <property type="match status" value="1"/>
</dbReference>
<dbReference type="EMBL" id="JBHSNZ010000036">
    <property type="protein sequence ID" value="MFC5812491.1"/>
    <property type="molecule type" value="Genomic_DNA"/>
</dbReference>
<dbReference type="SUPFAM" id="SSF48371">
    <property type="entry name" value="ARM repeat"/>
    <property type="match status" value="1"/>
</dbReference>
<accession>A0ABW1BH46</accession>
<gene>
    <name evidence="1" type="ORF">ACFQGO_34145</name>
</gene>
<evidence type="ECO:0008006" key="3">
    <source>
        <dbReference type="Google" id="ProtNLM"/>
    </source>
</evidence>
<comment type="caution">
    <text evidence="1">The sequence shown here is derived from an EMBL/GenBank/DDBJ whole genome shotgun (WGS) entry which is preliminary data.</text>
</comment>
<evidence type="ECO:0000313" key="1">
    <source>
        <dbReference type="EMBL" id="MFC5812491.1"/>
    </source>
</evidence>
<dbReference type="RefSeq" id="WP_380969385.1">
    <property type="nucleotide sequence ID" value="NZ_JBHSNZ010000036.1"/>
</dbReference>
<sequence length="283" mass="31737">MAARLALKDQLFTREKVERVADEIARAHPGFAAAAFATAVLARFPHLELKARISWMATCLADHLPDDFRTAGGILIRSLPAPVDPALSDGDFGDFIYAPHAEYLARHGCTSEDLAFSLAGLREITTRFSAEFAIRPLLDAFPERVLGTLREWTDDEHYHVRRLCSEGTRPRLPWARNLTLPPDTGLPLLDRLFTDSTRYVTRSVANHVNDFSRKDPDLALGTLERWWESGRQHPREMAYVIRHAARTLLRAEHPRALRLVEASLAGVRGRGGGRTRAMQEGTV</sequence>
<name>A0ABW1BH46_9ACTN</name>
<keyword evidence="2" id="KW-1185">Reference proteome</keyword>
<dbReference type="Proteomes" id="UP001596112">
    <property type="component" value="Unassembled WGS sequence"/>
</dbReference>
<proteinExistence type="predicted"/>
<organism evidence="1 2">
    <name type="scientific">Streptomyces heilongjiangensis</name>
    <dbReference type="NCBI Taxonomy" id="945052"/>
    <lineage>
        <taxon>Bacteria</taxon>
        <taxon>Bacillati</taxon>
        <taxon>Actinomycetota</taxon>
        <taxon>Actinomycetes</taxon>
        <taxon>Kitasatosporales</taxon>
        <taxon>Streptomycetaceae</taxon>
        <taxon>Streptomyces</taxon>
    </lineage>
</organism>